<dbReference type="OrthoDB" id="348976at2759"/>
<keyword evidence="4 10" id="KW-0812">Transmembrane</keyword>
<evidence type="ECO:0000256" key="5">
    <source>
        <dbReference type="ARBA" id="ARBA00022801"/>
    </source>
</evidence>
<feature type="transmembrane region" description="Helical" evidence="10">
    <location>
        <begin position="788"/>
        <end position="810"/>
    </location>
</feature>
<dbReference type="Pfam" id="PF07819">
    <property type="entry name" value="PGAP1"/>
    <property type="match status" value="1"/>
</dbReference>
<dbReference type="Gene3D" id="3.40.50.1820">
    <property type="entry name" value="alpha/beta hydrolase"/>
    <property type="match status" value="1"/>
</dbReference>
<evidence type="ECO:0000256" key="2">
    <source>
        <dbReference type="ARBA" id="ARBA00006931"/>
    </source>
</evidence>
<dbReference type="AlphaFoldDB" id="G3BFB8"/>
<dbReference type="eggNOG" id="KOG3724">
    <property type="taxonomic scope" value="Eukaryota"/>
</dbReference>
<feature type="transmembrane region" description="Helical" evidence="10">
    <location>
        <begin position="617"/>
        <end position="635"/>
    </location>
</feature>
<dbReference type="Proteomes" id="UP000000707">
    <property type="component" value="Unassembled WGS sequence"/>
</dbReference>
<dbReference type="PANTHER" id="PTHR15495:SF7">
    <property type="entry name" value="GPI INOSITOL-DEACYLASE"/>
    <property type="match status" value="1"/>
</dbReference>
<dbReference type="GeneID" id="18246227"/>
<dbReference type="GO" id="GO:0006505">
    <property type="term" value="P:GPI anchor metabolic process"/>
    <property type="evidence" value="ECO:0007669"/>
    <property type="project" value="TreeGrafter"/>
</dbReference>
<keyword evidence="9 10" id="KW-0472">Membrane</keyword>
<dbReference type="Pfam" id="PF25141">
    <property type="entry name" value="PGAP1_2nd"/>
    <property type="match status" value="1"/>
</dbReference>
<dbReference type="Pfam" id="PF25140">
    <property type="entry name" value="PGAP1_TMD"/>
    <property type="match status" value="1"/>
</dbReference>
<dbReference type="InterPro" id="IPR039529">
    <property type="entry name" value="PGAP1/BST1"/>
</dbReference>
<sequence>MARCFKIPITLVGIVLWVALVSLYNYQLVGSDTPGCRPVRMGPSYARILGFDLSYTQYASKYSLYLYREQGKDLRPKASNNYRLDGTPVLFIPGNAGSYRQVRSIASKTSNIIADKQYDGFNSKHGKLDFFTADFNEDFTAFHGRTMLDQAEYLNEAIKFILSLYSQDEVPPKSVIIIGHSMGGIVARVLPTLPNYQEDSIKVMITLSSPHSKSPLTFDRDIMKVYRAVNEFWHEAYYGNSELSDVASARLRDVSILSITGGSSDMTLPADYTTMKGLVPDSNGFTVFSTGIPGVWTPIDHLAIVWCDQLRTVLSNALLDIMDVGSSEKVVGLDERMQLLKNRFLAGFEKADSDEVLSSVTLKLDKANVHQQASKSVIKTSVSVSSVFKIGANETFSLLSLEKPLDSCVYLCSDSIRPETIHDMTDESTSEFVSFSCHDYSSMVNMIPKSNDVESIKDSSIRDKTSPYYGLRLDPDVVNEYSHLVVTGLDSLVELKESPLVEVRPGWLGSSFKVPSGLRTTVRLKGVRSSLMSYDVSYKKLDFNPIIRQFINEETKWHIDNEFNLNFHGQAPYLPPVGEDLQLEVWTGHVGDQTPLTVHIKPNFLVRLKLLIIRYRITILSYGLIVNLLVFAFQLKEYEKTNKFPTYQKTLDKLLTSECLRDLVCILSVLIRSADVSSIVRKIIAFVHLEVTEVNGLGVSGSFFLHLMFLTLSVCINVLINLLVTSFLKSGGLIKLPKPNLKVKNIVLALMVLLTIVYLPYQVIYVVLTVTQLLKTLGLKNNNEINYNVIMFMMMIWILPINVPIIVVLVHNLTVNWKTSFSSHHNILSIVPIIYLVNYKNIIRLKYTNVIIVYLAYFMSYCFFYGSINTFWLYQLFNYMCILLIVVDNEWIHRDIK</sequence>
<evidence type="ECO:0000256" key="10">
    <source>
        <dbReference type="RuleBase" id="RU365011"/>
    </source>
</evidence>
<dbReference type="GO" id="GO:0006888">
    <property type="term" value="P:endoplasmic reticulum to Golgi vesicle-mediated transport"/>
    <property type="evidence" value="ECO:0007669"/>
    <property type="project" value="TreeGrafter"/>
</dbReference>
<keyword evidence="6 10" id="KW-0256">Endoplasmic reticulum</keyword>
<dbReference type="EC" id="3.1.-.-" evidence="10"/>
<keyword evidence="8 10" id="KW-1133">Transmembrane helix</keyword>
<gene>
    <name evidence="13" type="ORF">CANTEDRAFT_110847</name>
</gene>
<dbReference type="PANTHER" id="PTHR15495">
    <property type="entry name" value="NEGATIVE REGULATOR OF VESICLE FORMATION-RELATED"/>
    <property type="match status" value="1"/>
</dbReference>
<dbReference type="EMBL" id="GL996528">
    <property type="protein sequence ID" value="EGV60019.1"/>
    <property type="molecule type" value="Genomic_DNA"/>
</dbReference>
<comment type="function">
    <text evidence="10">Involved in inositol deacylation of GPI-anchored proteins which plays important roles in the quality control and ER-associated degradation of GPI-anchored proteins.</text>
</comment>
<dbReference type="InterPro" id="IPR012908">
    <property type="entry name" value="PGAP1-ab_dom-like"/>
</dbReference>
<dbReference type="STRING" id="590646.G3BFB8"/>
<evidence type="ECO:0000256" key="1">
    <source>
        <dbReference type="ARBA" id="ARBA00004477"/>
    </source>
</evidence>
<evidence type="ECO:0000259" key="11">
    <source>
        <dbReference type="Pfam" id="PF07819"/>
    </source>
</evidence>
<name>G3BFB8_CANTC</name>
<evidence type="ECO:0000256" key="4">
    <source>
        <dbReference type="ARBA" id="ARBA00022692"/>
    </source>
</evidence>
<dbReference type="SUPFAM" id="SSF53474">
    <property type="entry name" value="alpha/beta-Hydrolases"/>
    <property type="match status" value="1"/>
</dbReference>
<evidence type="ECO:0000313" key="14">
    <source>
        <dbReference type="Proteomes" id="UP000000707"/>
    </source>
</evidence>
<proteinExistence type="inferred from homology"/>
<comment type="similarity">
    <text evidence="2 10">Belongs to the GPI inositol-deacylase family.</text>
</comment>
<keyword evidence="3 10" id="KW-0813">Transport</keyword>
<dbReference type="GO" id="GO:0050185">
    <property type="term" value="F:phosphatidylinositol deacylase activity"/>
    <property type="evidence" value="ECO:0007669"/>
    <property type="project" value="TreeGrafter"/>
</dbReference>
<evidence type="ECO:0000259" key="12">
    <source>
        <dbReference type="Pfam" id="PF25140"/>
    </source>
</evidence>
<feature type="transmembrane region" description="Helical" evidence="10">
    <location>
        <begin position="847"/>
        <end position="866"/>
    </location>
</feature>
<keyword evidence="14" id="KW-1185">Reference proteome</keyword>
<dbReference type="InterPro" id="IPR056824">
    <property type="entry name" value="PGAP1_TMD"/>
</dbReference>
<evidence type="ECO:0000256" key="7">
    <source>
        <dbReference type="ARBA" id="ARBA00022927"/>
    </source>
</evidence>
<feature type="domain" description="GPI inositol-deacylase PGAP1-like alpha/beta" evidence="11">
    <location>
        <begin position="84"/>
        <end position="320"/>
    </location>
</feature>
<evidence type="ECO:0000256" key="6">
    <source>
        <dbReference type="ARBA" id="ARBA00022824"/>
    </source>
</evidence>
<evidence type="ECO:0000256" key="8">
    <source>
        <dbReference type="ARBA" id="ARBA00022989"/>
    </source>
</evidence>
<protein>
    <recommendedName>
        <fullName evidence="10">GPI inositol-deacylase</fullName>
        <ecNumber evidence="10">3.1.-.-</ecNumber>
    </recommendedName>
</protein>
<evidence type="ECO:0000256" key="9">
    <source>
        <dbReference type="ARBA" id="ARBA00023136"/>
    </source>
</evidence>
<dbReference type="GO" id="GO:0015031">
    <property type="term" value="P:protein transport"/>
    <property type="evidence" value="ECO:0007669"/>
    <property type="project" value="UniProtKB-KW"/>
</dbReference>
<comment type="subcellular location">
    <subcellularLocation>
        <location evidence="1">Endoplasmic reticulum membrane</location>
        <topology evidence="1">Multi-pass membrane protein</topology>
    </subcellularLocation>
</comment>
<feature type="transmembrane region" description="Helical" evidence="10">
    <location>
        <begin position="7"/>
        <end position="26"/>
    </location>
</feature>
<dbReference type="HOGENOM" id="CLU_006103_0_0_1"/>
<feature type="transmembrane region" description="Helical" evidence="10">
    <location>
        <begin position="703"/>
        <end position="724"/>
    </location>
</feature>
<organism evidence="14">
    <name type="scientific">Candida tenuis (strain ATCC 10573 / BCRC 21748 / CBS 615 / JCM 9827 / NBRC 10315 / NRRL Y-1498 / VKM Y-70)</name>
    <name type="common">Yeast</name>
    <name type="synonym">Yamadazyma tenuis</name>
    <dbReference type="NCBI Taxonomy" id="590646"/>
    <lineage>
        <taxon>Eukaryota</taxon>
        <taxon>Fungi</taxon>
        <taxon>Dikarya</taxon>
        <taxon>Ascomycota</taxon>
        <taxon>Saccharomycotina</taxon>
        <taxon>Pichiomycetes</taxon>
        <taxon>Debaryomycetaceae</taxon>
        <taxon>Yamadazyma</taxon>
    </lineage>
</organism>
<accession>G3BFB8</accession>
<dbReference type="InterPro" id="IPR029058">
    <property type="entry name" value="AB_hydrolase_fold"/>
</dbReference>
<dbReference type="GO" id="GO:0005789">
    <property type="term" value="C:endoplasmic reticulum membrane"/>
    <property type="evidence" value="ECO:0007669"/>
    <property type="project" value="UniProtKB-SubCell"/>
</dbReference>
<evidence type="ECO:0000313" key="13">
    <source>
        <dbReference type="EMBL" id="EGV60019.1"/>
    </source>
</evidence>
<feature type="transmembrane region" description="Helical" evidence="10">
    <location>
        <begin position="745"/>
        <end position="768"/>
    </location>
</feature>
<reference evidence="13 14" key="1">
    <citation type="journal article" date="2011" name="Proc. Natl. Acad. Sci. U.S.A.">
        <title>Comparative genomics of xylose-fermenting fungi for enhanced biofuel production.</title>
        <authorList>
            <person name="Wohlbach D.J."/>
            <person name="Kuo A."/>
            <person name="Sato T.K."/>
            <person name="Potts K.M."/>
            <person name="Salamov A.A."/>
            <person name="LaButti K.M."/>
            <person name="Sun H."/>
            <person name="Clum A."/>
            <person name="Pangilinan J.L."/>
            <person name="Lindquist E.A."/>
            <person name="Lucas S."/>
            <person name="Lapidus A."/>
            <person name="Jin M."/>
            <person name="Gunawan C."/>
            <person name="Balan V."/>
            <person name="Dale B.E."/>
            <person name="Jeffries T.W."/>
            <person name="Zinkel R."/>
            <person name="Barry K.W."/>
            <person name="Grigoriev I.V."/>
            <person name="Gasch A.P."/>
        </authorList>
    </citation>
    <scope>NUCLEOTIDE SEQUENCE [LARGE SCALE GENOMIC DNA]</scope>
    <source>
        <strain evidence="14">ATCC 10573 / BCRC 21748 / CBS 615 / JCM 9827 / NBRC 10315 / NRRL Y-1498 / VKM Y-70</strain>
    </source>
</reference>
<dbReference type="KEGG" id="cten:18246227"/>
<keyword evidence="5 10" id="KW-0378">Hydrolase</keyword>
<feature type="domain" description="GPI inositol-deacylase transmembrane" evidence="12">
    <location>
        <begin position="620"/>
        <end position="887"/>
    </location>
</feature>
<keyword evidence="7 10" id="KW-0653">Protein transport</keyword>
<evidence type="ECO:0000256" key="3">
    <source>
        <dbReference type="ARBA" id="ARBA00022448"/>
    </source>
</evidence>